<protein>
    <submittedName>
        <fullName evidence="1">Mitomycin resistance protein</fullName>
    </submittedName>
</protein>
<dbReference type="EMBL" id="BASM01000013">
    <property type="protein sequence ID" value="GAD26005.1"/>
    <property type="molecule type" value="Genomic_DNA"/>
</dbReference>
<keyword evidence="2" id="KW-1185">Reference proteome</keyword>
<evidence type="ECO:0000313" key="2">
    <source>
        <dbReference type="Proteomes" id="UP000018209"/>
    </source>
</evidence>
<gene>
    <name evidence="1" type="ORF">NBRC3257_1004</name>
</gene>
<sequence>MGMSDLAKLKNVGKAALADFAVLGVTSTAQLAACDPDDLYLKLCALTGQTHDPCVHDVFAATIHQARTGEALNWWAFTPARKERMKAGTFCKV</sequence>
<accession>A0ABQ0IUW9</accession>
<dbReference type="Proteomes" id="UP000018209">
    <property type="component" value="Unassembled WGS sequence"/>
</dbReference>
<reference evidence="1 2" key="1">
    <citation type="submission" date="2013-08" db="EMBL/GenBank/DDBJ databases">
        <title>Gluconobacter thailandicus NBRC 3257 whole genome sequence.</title>
        <authorList>
            <person name="Matsutani M."/>
            <person name="Yakushi T."/>
            <person name="Matsushita K."/>
        </authorList>
    </citation>
    <scope>NUCLEOTIDE SEQUENCE [LARGE SCALE GENOMIC DNA]</scope>
    <source>
        <strain evidence="1 2">NBRC 3257</strain>
    </source>
</reference>
<dbReference type="InterPro" id="IPR021725">
    <property type="entry name" value="Cdd1"/>
</dbReference>
<proteinExistence type="predicted"/>
<dbReference type="Pfam" id="PF11731">
    <property type="entry name" value="Cdd1"/>
    <property type="match status" value="1"/>
</dbReference>
<comment type="caution">
    <text evidence="1">The sequence shown here is derived from an EMBL/GenBank/DDBJ whole genome shotgun (WGS) entry which is preliminary data.</text>
</comment>
<evidence type="ECO:0000313" key="1">
    <source>
        <dbReference type="EMBL" id="GAD26005.1"/>
    </source>
</evidence>
<name>A0ABQ0IUW9_GLUTH</name>
<organism evidence="1 2">
    <name type="scientific">Gluconobacter thailandicus NBRC 3257</name>
    <dbReference type="NCBI Taxonomy" id="1381097"/>
    <lineage>
        <taxon>Bacteria</taxon>
        <taxon>Pseudomonadati</taxon>
        <taxon>Pseudomonadota</taxon>
        <taxon>Alphaproteobacteria</taxon>
        <taxon>Acetobacterales</taxon>
        <taxon>Acetobacteraceae</taxon>
        <taxon>Gluconobacter</taxon>
    </lineage>
</organism>
<dbReference type="Gene3D" id="1.10.150.20">
    <property type="entry name" value="5' to 3' exonuclease, C-terminal subdomain"/>
    <property type="match status" value="1"/>
</dbReference>